<feature type="chain" id="PRO_5030858779" description="Pentapeptide repeat-containing protein" evidence="1">
    <location>
        <begin position="20"/>
        <end position="233"/>
    </location>
</feature>
<dbReference type="SUPFAM" id="SSF141571">
    <property type="entry name" value="Pentapeptide repeat-like"/>
    <property type="match status" value="1"/>
</dbReference>
<dbReference type="EMBL" id="HBEL01011633">
    <property type="protein sequence ID" value="CAD8409405.1"/>
    <property type="molecule type" value="Transcribed_RNA"/>
</dbReference>
<reference evidence="2" key="1">
    <citation type="submission" date="2021-01" db="EMBL/GenBank/DDBJ databases">
        <authorList>
            <person name="Corre E."/>
            <person name="Pelletier E."/>
            <person name="Niang G."/>
            <person name="Scheremetjew M."/>
            <person name="Finn R."/>
            <person name="Kale V."/>
            <person name="Holt S."/>
            <person name="Cochrane G."/>
            <person name="Meng A."/>
            <person name="Brown T."/>
            <person name="Cohen L."/>
        </authorList>
    </citation>
    <scope>NUCLEOTIDE SEQUENCE</scope>
    <source>
        <strain evidence="2">CCAP1064/1</strain>
    </source>
</reference>
<dbReference type="AlphaFoldDB" id="A0A7S0C287"/>
<evidence type="ECO:0000313" key="2">
    <source>
        <dbReference type="EMBL" id="CAD8409405.1"/>
    </source>
</evidence>
<dbReference type="Pfam" id="PF00805">
    <property type="entry name" value="Pentapeptide"/>
    <property type="match status" value="1"/>
</dbReference>
<protein>
    <recommendedName>
        <fullName evidence="3">Pentapeptide repeat-containing protein</fullName>
    </recommendedName>
</protein>
<proteinExistence type="predicted"/>
<dbReference type="InterPro" id="IPR001646">
    <property type="entry name" value="5peptide_repeat"/>
</dbReference>
<evidence type="ECO:0008006" key="3">
    <source>
        <dbReference type="Google" id="ProtNLM"/>
    </source>
</evidence>
<sequence>MRSICKVFIRLLFVVQCVAFQRNGITYRHQLSTVRLSEQLHHSVDLHASKDYNFDANLMLPTKKNSGLLKNVFTGFLAFLIMASSSLPASAISGGGLDFAGLDLSGKDYSSANYKGKDFSQVIARQTTFKGSNLQGCRFYKALLVETDFSDADIRGASLEDTSMDDAILKNTNAGGAYFSASLLDAKTLEGADMTDAQLPPKLLARICEKPDFAKGTNPVTGVDTRDSLMCPE</sequence>
<keyword evidence="1" id="KW-0732">Signal</keyword>
<dbReference type="PANTHER" id="PTHR47200">
    <property type="entry name" value="THYLAKOID LUMENAL 15 KDA PROTEIN 1, CHLOROPLASTIC"/>
    <property type="match status" value="1"/>
</dbReference>
<organism evidence="2">
    <name type="scientific">Proboscia inermis</name>
    <dbReference type="NCBI Taxonomy" id="420281"/>
    <lineage>
        <taxon>Eukaryota</taxon>
        <taxon>Sar</taxon>
        <taxon>Stramenopiles</taxon>
        <taxon>Ochrophyta</taxon>
        <taxon>Bacillariophyta</taxon>
        <taxon>Coscinodiscophyceae</taxon>
        <taxon>Rhizosoleniophycidae</taxon>
        <taxon>Rhizosoleniales</taxon>
        <taxon>Rhizosoleniaceae</taxon>
        <taxon>Proboscia</taxon>
    </lineage>
</organism>
<dbReference type="InterPro" id="IPR044213">
    <property type="entry name" value="At2g44920-like"/>
</dbReference>
<feature type="signal peptide" evidence="1">
    <location>
        <begin position="1"/>
        <end position="19"/>
    </location>
</feature>
<accession>A0A7S0C287</accession>
<dbReference type="PANTHER" id="PTHR47200:SF2">
    <property type="entry name" value="THYLAKOID LUMENAL 15 KDA PROTEIN 1, CHLOROPLASTIC"/>
    <property type="match status" value="1"/>
</dbReference>
<name>A0A7S0C287_9STRA</name>
<dbReference type="Gene3D" id="2.160.20.80">
    <property type="entry name" value="E3 ubiquitin-protein ligase SopA"/>
    <property type="match status" value="1"/>
</dbReference>
<evidence type="ECO:0000256" key="1">
    <source>
        <dbReference type="SAM" id="SignalP"/>
    </source>
</evidence>
<gene>
    <name evidence="2" type="ORF">PINE0816_LOCUS5528</name>
</gene>